<proteinExistence type="predicted"/>
<dbReference type="EMBL" id="AFNT02000064">
    <property type="protein sequence ID" value="ERJ04652.1"/>
    <property type="molecule type" value="Genomic_DNA"/>
</dbReference>
<dbReference type="AlphaFoldDB" id="U2DEY0"/>
<reference evidence="1 2" key="1">
    <citation type="journal article" date="2011" name="J. Bacteriol.">
        <title>Genome sequence of Halorhabdus tiamatea, the first archaeon isolated from a deep-sea anoxic brine lake.</title>
        <authorList>
            <person name="Antunes A."/>
            <person name="Alam I."/>
            <person name="Bajic V.B."/>
            <person name="Stingl U."/>
        </authorList>
    </citation>
    <scope>NUCLEOTIDE SEQUENCE [LARGE SCALE GENOMIC DNA]</scope>
    <source>
        <strain evidence="1 2">SARL4B</strain>
    </source>
</reference>
<protein>
    <submittedName>
        <fullName evidence="1">Uncharacterized protein</fullName>
    </submittedName>
</protein>
<comment type="caution">
    <text evidence="1">The sequence shown here is derived from an EMBL/GenBank/DDBJ whole genome shotgun (WGS) entry which is preliminary data.</text>
</comment>
<organism evidence="1 2">
    <name type="scientific">Halorhabdus tiamatea SARL4B</name>
    <dbReference type="NCBI Taxonomy" id="1033806"/>
    <lineage>
        <taxon>Archaea</taxon>
        <taxon>Methanobacteriati</taxon>
        <taxon>Methanobacteriota</taxon>
        <taxon>Stenosarchaea group</taxon>
        <taxon>Halobacteria</taxon>
        <taxon>Halobacteriales</taxon>
        <taxon>Haloarculaceae</taxon>
        <taxon>Halorhabdus</taxon>
    </lineage>
</organism>
<evidence type="ECO:0000313" key="2">
    <source>
        <dbReference type="Proteomes" id="UP000003861"/>
    </source>
</evidence>
<accession>U2DEY0</accession>
<dbReference type="Proteomes" id="UP000003861">
    <property type="component" value="Unassembled WGS sequence"/>
</dbReference>
<evidence type="ECO:0000313" key="1">
    <source>
        <dbReference type="EMBL" id="ERJ04652.1"/>
    </source>
</evidence>
<sequence length="77" mass="8090">MLATPKQTNTGTQLVPMVGMTWEITAMTKLAMVVLTGGILRVGLVNGPGVLGDRTVHVILLNLEQIHILGSEGVIIG</sequence>
<gene>
    <name evidence="1" type="ORF">HLRTI_003373</name>
</gene>
<name>U2DEY0_9EURY</name>
<reference evidence="1 2" key="2">
    <citation type="journal article" date="2013" name="PLoS ONE">
        <title>INDIGO - INtegrated Data Warehouse of MIcrobial GenOmes with Examples from the Red Sea Extremophiles.</title>
        <authorList>
            <person name="Alam I."/>
            <person name="Antunes A."/>
            <person name="Kamau A.A."/>
            <person name="Ba Alawi W."/>
            <person name="Kalkatawi M."/>
            <person name="Stingl U."/>
            <person name="Bajic V.B."/>
        </authorList>
    </citation>
    <scope>NUCLEOTIDE SEQUENCE [LARGE SCALE GENOMIC DNA]</scope>
    <source>
        <strain evidence="1 2">SARL4B</strain>
    </source>
</reference>